<name>A0A644VPU0_9ZZZZ</name>
<reference evidence="1" key="1">
    <citation type="submission" date="2019-08" db="EMBL/GenBank/DDBJ databases">
        <authorList>
            <person name="Kucharzyk K."/>
            <person name="Murdoch R.W."/>
            <person name="Higgins S."/>
            <person name="Loffler F."/>
        </authorList>
    </citation>
    <scope>NUCLEOTIDE SEQUENCE</scope>
</reference>
<sequence length="117" mass="13653">MENDKIDFEKRDVMQKIYDMLQNNQSFTINAGHLLKQVALNSDKSVEMITEVLKTYLKVLIYSEQDSPEYDEHTSFFMFSHLDDLDRFELTYSKDNNGKTSVSIGLLAQKPQKTLYS</sequence>
<dbReference type="EMBL" id="VSSQ01000390">
    <property type="protein sequence ID" value="MPL93381.1"/>
    <property type="molecule type" value="Genomic_DNA"/>
</dbReference>
<organism evidence="1">
    <name type="scientific">bioreactor metagenome</name>
    <dbReference type="NCBI Taxonomy" id="1076179"/>
    <lineage>
        <taxon>unclassified sequences</taxon>
        <taxon>metagenomes</taxon>
        <taxon>ecological metagenomes</taxon>
    </lineage>
</organism>
<accession>A0A644VPU0</accession>
<gene>
    <name evidence="1" type="ORF">SDC9_39507</name>
</gene>
<comment type="caution">
    <text evidence="1">The sequence shown here is derived from an EMBL/GenBank/DDBJ whole genome shotgun (WGS) entry which is preliminary data.</text>
</comment>
<evidence type="ECO:0000313" key="1">
    <source>
        <dbReference type="EMBL" id="MPL93381.1"/>
    </source>
</evidence>
<proteinExistence type="predicted"/>
<dbReference type="AlphaFoldDB" id="A0A644VPU0"/>
<protein>
    <submittedName>
        <fullName evidence="1">Uncharacterized protein</fullName>
    </submittedName>
</protein>